<gene>
    <name evidence="2" type="ORF">EDC44_11918</name>
</gene>
<dbReference type="RefSeq" id="WP_131977687.1">
    <property type="nucleotide sequence ID" value="NZ_SLYB01000019.1"/>
</dbReference>
<dbReference type="EMBL" id="SLYB01000019">
    <property type="protein sequence ID" value="TCP93420.1"/>
    <property type="molecule type" value="Genomic_DNA"/>
</dbReference>
<dbReference type="InterPro" id="IPR003680">
    <property type="entry name" value="Flavodoxin_fold"/>
</dbReference>
<feature type="domain" description="Flavodoxin-like fold" evidence="1">
    <location>
        <begin position="6"/>
        <end position="64"/>
    </location>
</feature>
<dbReference type="Gene3D" id="3.40.50.360">
    <property type="match status" value="1"/>
</dbReference>
<comment type="caution">
    <text evidence="2">The sequence shown here is derived from an EMBL/GenBank/DDBJ whole genome shotgun (WGS) entry which is preliminary data.</text>
</comment>
<dbReference type="AlphaFoldDB" id="A0A4R2SVB4"/>
<organism evidence="2 3">
    <name type="scientific">Cricetibacter osteomyelitidis</name>
    <dbReference type="NCBI Taxonomy" id="1521931"/>
    <lineage>
        <taxon>Bacteria</taxon>
        <taxon>Pseudomonadati</taxon>
        <taxon>Pseudomonadota</taxon>
        <taxon>Gammaproteobacteria</taxon>
        <taxon>Pasteurellales</taxon>
        <taxon>Pasteurellaceae</taxon>
        <taxon>Cricetibacter</taxon>
    </lineage>
</organism>
<dbReference type="SUPFAM" id="SSF52218">
    <property type="entry name" value="Flavoproteins"/>
    <property type="match status" value="1"/>
</dbReference>
<accession>A0A4R2SVB4</accession>
<sequence>MAKTRREFIQATASGGNSTYGKSGRVGVRLADLFEPMRATAMHCGMTYLPPLAFEGISNSQIPNYQKQLIERLMK</sequence>
<proteinExistence type="predicted"/>
<keyword evidence="3" id="KW-1185">Reference proteome</keyword>
<dbReference type="Pfam" id="PF02525">
    <property type="entry name" value="Flavodoxin_2"/>
    <property type="match status" value="1"/>
</dbReference>
<evidence type="ECO:0000259" key="1">
    <source>
        <dbReference type="Pfam" id="PF02525"/>
    </source>
</evidence>
<dbReference type="Proteomes" id="UP000295763">
    <property type="component" value="Unassembled WGS sequence"/>
</dbReference>
<evidence type="ECO:0000313" key="2">
    <source>
        <dbReference type="EMBL" id="TCP93420.1"/>
    </source>
</evidence>
<evidence type="ECO:0000313" key="3">
    <source>
        <dbReference type="Proteomes" id="UP000295763"/>
    </source>
</evidence>
<dbReference type="InterPro" id="IPR029039">
    <property type="entry name" value="Flavoprotein-like_sf"/>
</dbReference>
<protein>
    <submittedName>
        <fullName evidence="2">Flavodoxin-like protein</fullName>
    </submittedName>
</protein>
<dbReference type="OrthoDB" id="9798454at2"/>
<name>A0A4R2SVB4_9PAST</name>
<reference evidence="2 3" key="1">
    <citation type="submission" date="2019-03" db="EMBL/GenBank/DDBJ databases">
        <title>Genomic Encyclopedia of Type Strains, Phase IV (KMG-IV): sequencing the most valuable type-strain genomes for metagenomic binning, comparative biology and taxonomic classification.</title>
        <authorList>
            <person name="Goeker M."/>
        </authorList>
    </citation>
    <scope>NUCLEOTIDE SEQUENCE [LARGE SCALE GENOMIC DNA]</scope>
    <source>
        <strain evidence="2 3">DSM 28404</strain>
    </source>
</reference>